<dbReference type="HOGENOM" id="CLU_763834_0_0_1"/>
<dbReference type="AlphaFoldDB" id="A0A0D3KIZ5"/>
<evidence type="ECO:0000256" key="1">
    <source>
        <dbReference type="ARBA" id="ARBA00022679"/>
    </source>
</evidence>
<dbReference type="PANTHER" id="PTHR32385">
    <property type="entry name" value="MANNOSYL PHOSPHORYLINOSITOL CERAMIDE SYNTHASE"/>
    <property type="match status" value="1"/>
</dbReference>
<dbReference type="STRING" id="2903.R1F9R2"/>
<name>A0A0D3KIZ5_EMIH1</name>
<dbReference type="PANTHER" id="PTHR32385:SF15">
    <property type="entry name" value="INOSITOL PHOSPHOCERAMIDE MANNOSYLTRANSFERASE 1"/>
    <property type="match status" value="1"/>
</dbReference>
<evidence type="ECO:0000313" key="2">
    <source>
        <dbReference type="EnsemblProtists" id="EOD35730"/>
    </source>
</evidence>
<dbReference type="Gene3D" id="3.90.550.20">
    <property type="match status" value="1"/>
</dbReference>
<sequence length="363" mass="41322">MPRDACIDSGGALPSPPHVFSPPHAVDAHLRRLGSSPNLLELEYEEWIRRAHSLIVPPTLHQSWQACGPLLPDHARWRARCARVLPANWTLFLWSDDANRRLVQTFFPSFLSTYDGYDSHIKRVDAARYFYLYLFGGVYIDLDVHCLRPFEALPLTNGVAAFGHLEKKDLLFDRCCRRDIGSCANATCVRRRSEAVPNAFMAAPPRHPLFAALILDLSSAKDVTYKNRSSPLAATGPIYLANRLYEWARRSRKRHVHIHEAGRIYGSPWLETGTHRFPRAHPCSFDAPRARIARLEALKCNASQRFYSAARCAEVRSWPQVVENDERLIDARPDLPERLACARKLNGSITSSFWTASWIQNQK</sequence>
<dbReference type="GO" id="GO:0016020">
    <property type="term" value="C:membrane"/>
    <property type="evidence" value="ECO:0007669"/>
    <property type="project" value="GOC"/>
</dbReference>
<reference evidence="2" key="2">
    <citation type="submission" date="2024-10" db="UniProtKB">
        <authorList>
            <consortium name="EnsemblProtists"/>
        </authorList>
    </citation>
    <scope>IDENTIFICATION</scope>
</reference>
<keyword evidence="3" id="KW-1185">Reference proteome</keyword>
<dbReference type="EnsemblProtists" id="EOD35730">
    <property type="protein sequence ID" value="EOD35730"/>
    <property type="gene ID" value="EMIHUDRAFT_467350"/>
</dbReference>
<reference evidence="3" key="1">
    <citation type="journal article" date="2013" name="Nature">
        <title>Pan genome of the phytoplankton Emiliania underpins its global distribution.</title>
        <authorList>
            <person name="Read B.A."/>
            <person name="Kegel J."/>
            <person name="Klute M.J."/>
            <person name="Kuo A."/>
            <person name="Lefebvre S.C."/>
            <person name="Maumus F."/>
            <person name="Mayer C."/>
            <person name="Miller J."/>
            <person name="Monier A."/>
            <person name="Salamov A."/>
            <person name="Young J."/>
            <person name="Aguilar M."/>
            <person name="Claverie J.M."/>
            <person name="Frickenhaus S."/>
            <person name="Gonzalez K."/>
            <person name="Herman E.K."/>
            <person name="Lin Y.C."/>
            <person name="Napier J."/>
            <person name="Ogata H."/>
            <person name="Sarno A.F."/>
            <person name="Shmutz J."/>
            <person name="Schroeder D."/>
            <person name="de Vargas C."/>
            <person name="Verret F."/>
            <person name="von Dassow P."/>
            <person name="Valentin K."/>
            <person name="Van de Peer Y."/>
            <person name="Wheeler G."/>
            <person name="Dacks J.B."/>
            <person name="Delwiche C.F."/>
            <person name="Dyhrman S.T."/>
            <person name="Glockner G."/>
            <person name="John U."/>
            <person name="Richards T."/>
            <person name="Worden A.Z."/>
            <person name="Zhang X."/>
            <person name="Grigoriev I.V."/>
            <person name="Allen A.E."/>
            <person name="Bidle K."/>
            <person name="Borodovsky M."/>
            <person name="Bowler C."/>
            <person name="Brownlee C."/>
            <person name="Cock J.M."/>
            <person name="Elias M."/>
            <person name="Gladyshev V.N."/>
            <person name="Groth M."/>
            <person name="Guda C."/>
            <person name="Hadaegh A."/>
            <person name="Iglesias-Rodriguez M.D."/>
            <person name="Jenkins J."/>
            <person name="Jones B.M."/>
            <person name="Lawson T."/>
            <person name="Leese F."/>
            <person name="Lindquist E."/>
            <person name="Lobanov A."/>
            <person name="Lomsadze A."/>
            <person name="Malik S.B."/>
            <person name="Marsh M.E."/>
            <person name="Mackinder L."/>
            <person name="Mock T."/>
            <person name="Mueller-Roeber B."/>
            <person name="Pagarete A."/>
            <person name="Parker M."/>
            <person name="Probert I."/>
            <person name="Quesneville H."/>
            <person name="Raines C."/>
            <person name="Rensing S.A."/>
            <person name="Riano-Pachon D.M."/>
            <person name="Richier S."/>
            <person name="Rokitta S."/>
            <person name="Shiraiwa Y."/>
            <person name="Soanes D.M."/>
            <person name="van der Giezen M."/>
            <person name="Wahlund T.M."/>
            <person name="Williams B."/>
            <person name="Wilson W."/>
            <person name="Wolfe G."/>
            <person name="Wurch L.L."/>
        </authorList>
    </citation>
    <scope>NUCLEOTIDE SEQUENCE</scope>
</reference>
<keyword evidence="1" id="KW-0808">Transferase</keyword>
<dbReference type="Pfam" id="PF04488">
    <property type="entry name" value="Gly_transf_sug"/>
    <property type="match status" value="1"/>
</dbReference>
<dbReference type="SUPFAM" id="SSF53448">
    <property type="entry name" value="Nucleotide-diphospho-sugar transferases"/>
    <property type="match status" value="1"/>
</dbReference>
<dbReference type="PaxDb" id="2903-EOD35730"/>
<dbReference type="Proteomes" id="UP000013827">
    <property type="component" value="Unassembled WGS sequence"/>
</dbReference>
<dbReference type="KEGG" id="ehx:EMIHUDRAFT_467350"/>
<dbReference type="GO" id="GO:0000030">
    <property type="term" value="F:mannosyltransferase activity"/>
    <property type="evidence" value="ECO:0007669"/>
    <property type="project" value="TreeGrafter"/>
</dbReference>
<evidence type="ECO:0000313" key="3">
    <source>
        <dbReference type="Proteomes" id="UP000013827"/>
    </source>
</evidence>
<proteinExistence type="predicted"/>
<dbReference type="eggNOG" id="ENOG502S433">
    <property type="taxonomic scope" value="Eukaryota"/>
</dbReference>
<dbReference type="InterPro" id="IPR029044">
    <property type="entry name" value="Nucleotide-diphossugar_trans"/>
</dbReference>
<protein>
    <submittedName>
        <fullName evidence="2">Uncharacterized protein</fullName>
    </submittedName>
</protein>
<dbReference type="RefSeq" id="XP_005788159.1">
    <property type="nucleotide sequence ID" value="XM_005788102.1"/>
</dbReference>
<organism evidence="2 3">
    <name type="scientific">Emiliania huxleyi (strain CCMP1516)</name>
    <dbReference type="NCBI Taxonomy" id="280463"/>
    <lineage>
        <taxon>Eukaryota</taxon>
        <taxon>Haptista</taxon>
        <taxon>Haptophyta</taxon>
        <taxon>Prymnesiophyceae</taxon>
        <taxon>Isochrysidales</taxon>
        <taxon>Noelaerhabdaceae</taxon>
        <taxon>Emiliania</taxon>
    </lineage>
</organism>
<dbReference type="GeneID" id="17281001"/>
<accession>A0A0D3KIZ5</accession>
<dbReference type="InterPro" id="IPR051706">
    <property type="entry name" value="Glycosyltransferase_domain"/>
</dbReference>
<dbReference type="InterPro" id="IPR007577">
    <property type="entry name" value="GlycoTrfase_DXD_sugar-bd_CS"/>
</dbReference>
<dbReference type="GO" id="GO:0051999">
    <property type="term" value="P:mannosyl-inositol phosphorylceramide biosynthetic process"/>
    <property type="evidence" value="ECO:0007669"/>
    <property type="project" value="TreeGrafter"/>
</dbReference>